<feature type="region of interest" description="Disordered" evidence="1">
    <location>
        <begin position="1"/>
        <end position="73"/>
    </location>
</feature>
<dbReference type="EMBL" id="LSRX01000355">
    <property type="protein sequence ID" value="OLP99625.1"/>
    <property type="molecule type" value="Genomic_DNA"/>
</dbReference>
<feature type="region of interest" description="Disordered" evidence="1">
    <location>
        <begin position="348"/>
        <end position="375"/>
    </location>
</feature>
<evidence type="ECO:0000256" key="1">
    <source>
        <dbReference type="SAM" id="MobiDB-lite"/>
    </source>
</evidence>
<gene>
    <name evidence="2" type="ORF">AK812_SmicGene17789</name>
</gene>
<sequence length="375" mass="38703">MKKSKSFGSDGTLTDSGGSVDTAETDAGDAEMAPCAQAPAQPPLDVPAATPAPALSSPAHVPPCAKAPAEPPVQVAAATAAPTLTVPVPVNASPPVQVAPTPQLPAVAPPAVASSAPKVATPPVAPMLMQPAPSLAAQPPVVHLQFPAKSAPAAAPDAGVNTGAERGEWLCNSKSQMNGKAWSAGAIEKATALSSQRDFVSEEAATAAQPEKPDNKDAANKKDPPPKPKGKAKAKAKAKVDKSIHIELPEVCDLNEFKDQWCKNVSDVMGNCTMLSAELESFESQEALAALLAQSQEGLQACRKRMLAVDARHERARDEVQGILHTARAFVEAYVKHSKTAGNLLASHKREMKAKQPKAKAGTEPVQEAGVETAA</sequence>
<feature type="compositionally biased region" description="Basic residues" evidence="1">
    <location>
        <begin position="228"/>
        <end position="237"/>
    </location>
</feature>
<keyword evidence="3" id="KW-1185">Reference proteome</keyword>
<feature type="region of interest" description="Disordered" evidence="1">
    <location>
        <begin position="197"/>
        <end position="238"/>
    </location>
</feature>
<feature type="compositionally biased region" description="Basic and acidic residues" evidence="1">
    <location>
        <begin position="211"/>
        <end position="226"/>
    </location>
</feature>
<protein>
    <submittedName>
        <fullName evidence="2">Uncharacterized protein</fullName>
    </submittedName>
</protein>
<name>A0A1Q9DWS2_SYMMI</name>
<organism evidence="2 3">
    <name type="scientific">Symbiodinium microadriaticum</name>
    <name type="common">Dinoflagellate</name>
    <name type="synonym">Zooxanthella microadriatica</name>
    <dbReference type="NCBI Taxonomy" id="2951"/>
    <lineage>
        <taxon>Eukaryota</taxon>
        <taxon>Sar</taxon>
        <taxon>Alveolata</taxon>
        <taxon>Dinophyceae</taxon>
        <taxon>Suessiales</taxon>
        <taxon>Symbiodiniaceae</taxon>
        <taxon>Symbiodinium</taxon>
    </lineage>
</organism>
<feature type="compositionally biased region" description="Low complexity" evidence="1">
    <location>
        <begin position="47"/>
        <end position="59"/>
    </location>
</feature>
<feature type="compositionally biased region" description="Low complexity" evidence="1">
    <location>
        <begin position="8"/>
        <end position="22"/>
    </location>
</feature>
<accession>A0A1Q9DWS2</accession>
<reference evidence="2 3" key="1">
    <citation type="submission" date="2016-02" db="EMBL/GenBank/DDBJ databases">
        <title>Genome analysis of coral dinoflagellate symbionts highlights evolutionary adaptations to a symbiotic lifestyle.</title>
        <authorList>
            <person name="Aranda M."/>
            <person name="Li Y."/>
            <person name="Liew Y.J."/>
            <person name="Baumgarten S."/>
            <person name="Simakov O."/>
            <person name="Wilson M."/>
            <person name="Piel J."/>
            <person name="Ashoor H."/>
            <person name="Bougouffa S."/>
            <person name="Bajic V.B."/>
            <person name="Ryu T."/>
            <person name="Ravasi T."/>
            <person name="Bayer T."/>
            <person name="Micklem G."/>
            <person name="Kim H."/>
            <person name="Bhak J."/>
            <person name="Lajeunesse T.C."/>
            <person name="Voolstra C.R."/>
        </authorList>
    </citation>
    <scope>NUCLEOTIDE SEQUENCE [LARGE SCALE GENOMIC DNA]</scope>
    <source>
        <strain evidence="2 3">CCMP2467</strain>
    </source>
</reference>
<dbReference type="AlphaFoldDB" id="A0A1Q9DWS2"/>
<proteinExistence type="predicted"/>
<evidence type="ECO:0000313" key="2">
    <source>
        <dbReference type="EMBL" id="OLP99625.1"/>
    </source>
</evidence>
<evidence type="ECO:0000313" key="3">
    <source>
        <dbReference type="Proteomes" id="UP000186817"/>
    </source>
</evidence>
<comment type="caution">
    <text evidence="2">The sequence shown here is derived from an EMBL/GenBank/DDBJ whole genome shotgun (WGS) entry which is preliminary data.</text>
</comment>
<dbReference type="Proteomes" id="UP000186817">
    <property type="component" value="Unassembled WGS sequence"/>
</dbReference>